<name>A0ABV7FK85_9ALTE</name>
<keyword evidence="1" id="KW-1133">Transmembrane helix</keyword>
<protein>
    <submittedName>
        <fullName evidence="2">Uncharacterized protein</fullName>
    </submittedName>
</protein>
<comment type="caution">
    <text evidence="2">The sequence shown here is derived from an EMBL/GenBank/DDBJ whole genome shotgun (WGS) entry which is preliminary data.</text>
</comment>
<reference evidence="3" key="1">
    <citation type="journal article" date="2019" name="Int. J. Syst. Evol. Microbiol.">
        <title>The Global Catalogue of Microorganisms (GCM) 10K type strain sequencing project: providing services to taxonomists for standard genome sequencing and annotation.</title>
        <authorList>
            <consortium name="The Broad Institute Genomics Platform"/>
            <consortium name="The Broad Institute Genome Sequencing Center for Infectious Disease"/>
            <person name="Wu L."/>
            <person name="Ma J."/>
        </authorList>
    </citation>
    <scope>NUCLEOTIDE SEQUENCE [LARGE SCALE GENOMIC DNA]</scope>
    <source>
        <strain evidence="3">KCTC 52473</strain>
    </source>
</reference>
<evidence type="ECO:0000256" key="1">
    <source>
        <dbReference type="SAM" id="Phobius"/>
    </source>
</evidence>
<dbReference type="Proteomes" id="UP001595478">
    <property type="component" value="Unassembled WGS sequence"/>
</dbReference>
<sequence>MPNKDNKAGNIDISELKMPEQSIDRRKKQRGQDKLYRFVVGLNIAAWSMLVCALLVFHYARPDFISGVQNYWGIEGREFWSETHLEYLLLLLQACLLMSLVALVLRSRRSRRKTDDFGYNLLVLLIITIVSLTTIYSAV</sequence>
<keyword evidence="3" id="KW-1185">Reference proteome</keyword>
<feature type="transmembrane region" description="Helical" evidence="1">
    <location>
        <begin position="117"/>
        <end position="138"/>
    </location>
</feature>
<evidence type="ECO:0000313" key="3">
    <source>
        <dbReference type="Proteomes" id="UP001595478"/>
    </source>
</evidence>
<dbReference type="RefSeq" id="WP_376918868.1">
    <property type="nucleotide sequence ID" value="NZ_JBHRSW010000005.1"/>
</dbReference>
<feature type="transmembrane region" description="Helical" evidence="1">
    <location>
        <begin position="87"/>
        <end position="105"/>
    </location>
</feature>
<proteinExistence type="predicted"/>
<keyword evidence="1" id="KW-0472">Membrane</keyword>
<keyword evidence="1" id="KW-0812">Transmembrane</keyword>
<organism evidence="2 3">
    <name type="scientific">Agaribacter flavus</name>
    <dbReference type="NCBI Taxonomy" id="1902781"/>
    <lineage>
        <taxon>Bacteria</taxon>
        <taxon>Pseudomonadati</taxon>
        <taxon>Pseudomonadota</taxon>
        <taxon>Gammaproteobacteria</taxon>
        <taxon>Alteromonadales</taxon>
        <taxon>Alteromonadaceae</taxon>
        <taxon>Agaribacter</taxon>
    </lineage>
</organism>
<gene>
    <name evidence="2" type="ORF">ACFOHL_03825</name>
</gene>
<accession>A0ABV7FK85</accession>
<feature type="transmembrane region" description="Helical" evidence="1">
    <location>
        <begin position="35"/>
        <end position="60"/>
    </location>
</feature>
<evidence type="ECO:0000313" key="2">
    <source>
        <dbReference type="EMBL" id="MFC3120738.1"/>
    </source>
</evidence>
<dbReference type="EMBL" id="JBHRSW010000005">
    <property type="protein sequence ID" value="MFC3120738.1"/>
    <property type="molecule type" value="Genomic_DNA"/>
</dbReference>